<dbReference type="STRING" id="1409788.NC99_02820"/>
<dbReference type="AlphaFoldDB" id="A0A0L8VFB5"/>
<evidence type="ECO:0000256" key="1">
    <source>
        <dbReference type="SAM" id="SignalP"/>
    </source>
</evidence>
<evidence type="ECO:0000313" key="3">
    <source>
        <dbReference type="Proteomes" id="UP000036958"/>
    </source>
</evidence>
<reference evidence="3" key="1">
    <citation type="submission" date="2015-07" db="EMBL/GenBank/DDBJ databases">
        <title>Genome sequencing of Sunxiuqinia dokdonensis strain SK.</title>
        <authorList>
            <person name="Ahn S."/>
            <person name="Kim B.-C."/>
        </authorList>
    </citation>
    <scope>NUCLEOTIDE SEQUENCE [LARGE SCALE GENOMIC DNA]</scope>
    <source>
        <strain evidence="3">SK</strain>
    </source>
</reference>
<organism evidence="2 3">
    <name type="scientific">Sunxiuqinia dokdonensis</name>
    <dbReference type="NCBI Taxonomy" id="1409788"/>
    <lineage>
        <taxon>Bacteria</taxon>
        <taxon>Pseudomonadati</taxon>
        <taxon>Bacteroidota</taxon>
        <taxon>Bacteroidia</taxon>
        <taxon>Marinilabiliales</taxon>
        <taxon>Prolixibacteraceae</taxon>
        <taxon>Sunxiuqinia</taxon>
    </lineage>
</organism>
<dbReference type="SUPFAM" id="SSF49464">
    <property type="entry name" value="Carboxypeptidase regulatory domain-like"/>
    <property type="match status" value="1"/>
</dbReference>
<feature type="chain" id="PRO_5005591686" description="Macroglobulin domain-containing protein" evidence="1">
    <location>
        <begin position="22"/>
        <end position="850"/>
    </location>
</feature>
<accession>A0A0L8VFB5</accession>
<feature type="signal peptide" evidence="1">
    <location>
        <begin position="1"/>
        <end position="21"/>
    </location>
</feature>
<protein>
    <recommendedName>
        <fullName evidence="4">Macroglobulin domain-containing protein</fullName>
    </recommendedName>
</protein>
<gene>
    <name evidence="2" type="ORF">NC99_02820</name>
</gene>
<name>A0A0L8VFB5_9BACT</name>
<dbReference type="Gene3D" id="2.60.40.1930">
    <property type="match status" value="1"/>
</dbReference>
<keyword evidence="3" id="KW-1185">Reference proteome</keyword>
<evidence type="ECO:0000313" key="2">
    <source>
        <dbReference type="EMBL" id="KOH46882.1"/>
    </source>
</evidence>
<dbReference type="Proteomes" id="UP000036958">
    <property type="component" value="Unassembled WGS sequence"/>
</dbReference>
<dbReference type="OrthoDB" id="679547at2"/>
<dbReference type="RefSeq" id="WP_053179043.1">
    <property type="nucleotide sequence ID" value="NZ_LGIA01000014.1"/>
</dbReference>
<sequence>MKTKFLSILLTLAALTASSQSVVLSDLAQKLTDYYQFYPIEKIQLMTDKEVYKPEEVIWFSMLITNAMGQLVEPISDEVQVGLYSSDGIRIIGHNFRSKMGMMKGDIAIPKGLQEGKYVLVANVASTSKANDAFYKLIYINPKNEEAFRLKETRVPASLSPGESSSYAFAVEEMNGTPAKNEKLEAELYHQEELVLKEKVKTNADGEAVLDLAIPGKTFESPLKLVVSSRKNELNFSTLLPVKSEQLRVCFFPEGGKLIAGTPQKLGFSVHNQLGQPVSVSGEITDENGTRISQGSTSVPGFGVFPCLFEQGKQYRLHLTSELGKDQSFALPKVENGLGLALARTDADFIYLNLVPSAQDPETIYLLANKGETIVWASEVKLESDIRLKIPKTDFPNGVSLISAFNEQGEVLASRLVYLEKQGDAALGLNAPEKVKAGEVFKFIIETSQPAVATPAVDLSISASEENRNWPTHWAPWLLFNSDLSKQITETQSLLGTKSLETTLNYLLVANRMKNFDWNSIIHFDREREQNKLQQNGVFGQVVNRNNEPVPNAKVSFINAQNMQILNSSTDENGEFFQQAINPGKLDDFAIKAIGPDGSEDIRVAFRKSLAEEVSEAVQEFLNVYAALEQTQFGSDFYNKNEDLFEKIKIEPENRQMTEPAYKKYLQTATSLLEVLKVIKPYRLDGDKIIFPGGTNSINAQDGALIVVDGQKLGTSATVLNSMSPHDIESINVSTSPVEIQRYTGLNSVGLIEIWTKRGERTEEVELLSAEDIFDGDYRIPRDYWQLKSKKPQQQPTTLFWSPAVQVNPNGRSAFEVAAGQVLGAFIIRAEMIDSNGQVIQARKTIEVIP</sequence>
<dbReference type="InterPro" id="IPR008969">
    <property type="entry name" value="CarboxyPept-like_regulatory"/>
</dbReference>
<dbReference type="EMBL" id="LGIA01000014">
    <property type="protein sequence ID" value="KOH46882.1"/>
    <property type="molecule type" value="Genomic_DNA"/>
</dbReference>
<proteinExistence type="predicted"/>
<keyword evidence="1" id="KW-0732">Signal</keyword>
<evidence type="ECO:0008006" key="4">
    <source>
        <dbReference type="Google" id="ProtNLM"/>
    </source>
</evidence>
<comment type="caution">
    <text evidence="2">The sequence shown here is derived from an EMBL/GenBank/DDBJ whole genome shotgun (WGS) entry which is preliminary data.</text>
</comment>